<dbReference type="SUPFAM" id="SSF103256">
    <property type="entry name" value="Hypothetical protein TM0160"/>
    <property type="match status" value="2"/>
</dbReference>
<dbReference type="PANTHER" id="PTHR15160">
    <property type="entry name" value="VON HIPPEL-LINDAU PROTEIN"/>
    <property type="match status" value="1"/>
</dbReference>
<dbReference type="Proteomes" id="UP000823388">
    <property type="component" value="Chromosome 5K"/>
</dbReference>
<reference evidence="5" key="1">
    <citation type="submission" date="2020-05" db="EMBL/GenBank/DDBJ databases">
        <title>WGS assembly of Panicum virgatum.</title>
        <authorList>
            <person name="Lovell J.T."/>
            <person name="Jenkins J."/>
            <person name="Shu S."/>
            <person name="Juenger T.E."/>
            <person name="Schmutz J."/>
        </authorList>
    </citation>
    <scope>NUCLEOTIDE SEQUENCE</scope>
    <source>
        <strain evidence="5">AP13</strain>
    </source>
</reference>
<evidence type="ECO:0000313" key="6">
    <source>
        <dbReference type="Proteomes" id="UP000823388"/>
    </source>
</evidence>
<dbReference type="InterPro" id="IPR003729">
    <property type="entry name" value="Bi_nuclease_dom"/>
</dbReference>
<dbReference type="AlphaFoldDB" id="A0A8T0SV80"/>
<protein>
    <recommendedName>
        <fullName evidence="4">BFN domain-containing protein</fullName>
    </recommendedName>
</protein>
<dbReference type="GO" id="GO:0005634">
    <property type="term" value="C:nucleus"/>
    <property type="evidence" value="ECO:0007669"/>
    <property type="project" value="TreeGrafter"/>
</dbReference>
<keyword evidence="6" id="KW-1185">Reference proteome</keyword>
<proteinExistence type="inferred from homology"/>
<accession>A0A8T0SV80</accession>
<keyword evidence="2" id="KW-0378">Hydrolase</keyword>
<dbReference type="PANTHER" id="PTHR15160:SF13">
    <property type="entry name" value="BIFUNCTIONAL NUCLEASE 1"/>
    <property type="match status" value="1"/>
</dbReference>
<evidence type="ECO:0000313" key="5">
    <source>
        <dbReference type="EMBL" id="KAG2600096.1"/>
    </source>
</evidence>
<dbReference type="InterPro" id="IPR036104">
    <property type="entry name" value="BFN_sf"/>
</dbReference>
<evidence type="ECO:0000259" key="4">
    <source>
        <dbReference type="PROSITE" id="PS51658"/>
    </source>
</evidence>
<comment type="function">
    <text evidence="3">Bifunctional nuclease with both RNase and DNase activities. Involved in basal defense response. Participates in abscisic acid-derived callose deposition following infection by a necrotrophic pathogen.</text>
</comment>
<dbReference type="GO" id="GO:0016567">
    <property type="term" value="P:protein ubiquitination"/>
    <property type="evidence" value="ECO:0007669"/>
    <property type="project" value="TreeGrafter"/>
</dbReference>
<dbReference type="PROSITE" id="PS51658">
    <property type="entry name" value="BFN"/>
    <property type="match status" value="1"/>
</dbReference>
<dbReference type="GO" id="GO:0004518">
    <property type="term" value="F:nuclease activity"/>
    <property type="evidence" value="ECO:0007669"/>
    <property type="project" value="UniProtKB-UniRule"/>
</dbReference>
<feature type="domain" description="BFN" evidence="4">
    <location>
        <begin position="130"/>
        <end position="304"/>
    </location>
</feature>
<evidence type="ECO:0000256" key="3">
    <source>
        <dbReference type="ARBA" id="ARBA00025428"/>
    </source>
</evidence>
<keyword evidence="2" id="KW-0540">Nuclease</keyword>
<comment type="caution">
    <text evidence="5">The sequence shown here is derived from an EMBL/GenBank/DDBJ whole genome shotgun (WGS) entry which is preliminary data.</text>
</comment>
<sequence length="374" mass="41842">MEIINGAVLPRYAAAAAGALTSDARVSGHLQLLRGVRLRGRACGLQADRDSLPRRFFAPPPPRRHGRSDWGGWRARCSYGSSSDGDGAAAANFDASGEEFVDSSVIEAVELRSVSDGFEIKMRDGKNLRCVQNNPRVLRLRDSAPHHAIVLKMEDGSDLLLPIIVMETPSIMLLAALRNIQIVRAGTTCINIPVDVDKHPHASGMKWFFCISTAPTLCFFQPRPTIYNVVMEMTKRMGFEVRLVRITEMVHDAYYSRLYLAKVGDEEDTISFDLKPSDAINIAFRCKVPIQVNRRIAYNNGLKVVQPKAEESFVGSDDIQITRLDRPDDQPCGEAQEFDLVRNMLIAAVEERYKDAAQYRDQLFMLRSKKKNAI</sequence>
<gene>
    <name evidence="5" type="ORF">PVAP13_5KG496007</name>
</gene>
<evidence type="ECO:0000256" key="1">
    <source>
        <dbReference type="ARBA" id="ARBA00009095"/>
    </source>
</evidence>
<organism evidence="5 6">
    <name type="scientific">Panicum virgatum</name>
    <name type="common">Blackwell switchgrass</name>
    <dbReference type="NCBI Taxonomy" id="38727"/>
    <lineage>
        <taxon>Eukaryota</taxon>
        <taxon>Viridiplantae</taxon>
        <taxon>Streptophyta</taxon>
        <taxon>Embryophyta</taxon>
        <taxon>Tracheophyta</taxon>
        <taxon>Spermatophyta</taxon>
        <taxon>Magnoliopsida</taxon>
        <taxon>Liliopsida</taxon>
        <taxon>Poales</taxon>
        <taxon>Poaceae</taxon>
        <taxon>PACMAD clade</taxon>
        <taxon>Panicoideae</taxon>
        <taxon>Panicodae</taxon>
        <taxon>Paniceae</taxon>
        <taxon>Panicinae</taxon>
        <taxon>Panicum</taxon>
        <taxon>Panicum sect. Hiantes</taxon>
    </lineage>
</organism>
<dbReference type="Gene3D" id="3.10.690.10">
    <property type="entry name" value="Bifunctional nuclease domain"/>
    <property type="match status" value="1"/>
</dbReference>
<name>A0A8T0SV80_PANVG</name>
<evidence type="ECO:0000256" key="2">
    <source>
        <dbReference type="ARBA" id="ARBA00022722"/>
    </source>
</evidence>
<dbReference type="GO" id="GO:0030891">
    <property type="term" value="C:VCB complex"/>
    <property type="evidence" value="ECO:0007669"/>
    <property type="project" value="TreeGrafter"/>
</dbReference>
<dbReference type="EMBL" id="CM029045">
    <property type="protein sequence ID" value="KAG2600096.1"/>
    <property type="molecule type" value="Genomic_DNA"/>
</dbReference>
<dbReference type="Pfam" id="PF02577">
    <property type="entry name" value="BFN_dom"/>
    <property type="match status" value="1"/>
</dbReference>
<comment type="similarity">
    <text evidence="1">Belongs to the bifunctional nuclease family.</text>
</comment>
<dbReference type="OrthoDB" id="566255at2759"/>